<dbReference type="GO" id="GO:0019698">
    <property type="term" value="P:D-galacturonate catabolic process"/>
    <property type="evidence" value="ECO:0007669"/>
    <property type="project" value="TreeGrafter"/>
</dbReference>
<dbReference type="CDD" id="cd11613">
    <property type="entry name" value="SAF_AH_GD"/>
    <property type="match status" value="1"/>
</dbReference>
<dbReference type="EMBL" id="BAABLX010000028">
    <property type="protein sequence ID" value="GAA4948487.1"/>
    <property type="molecule type" value="Genomic_DNA"/>
</dbReference>
<feature type="region of interest" description="Disordered" evidence="3">
    <location>
        <begin position="89"/>
        <end position="108"/>
    </location>
</feature>
<dbReference type="PANTHER" id="PTHR30536:SF5">
    <property type="entry name" value="ALTRONATE DEHYDRATASE"/>
    <property type="match status" value="1"/>
</dbReference>
<protein>
    <submittedName>
        <fullName evidence="5">Altronate dehydratase family protein</fullName>
    </submittedName>
</protein>
<dbReference type="SMART" id="SM00858">
    <property type="entry name" value="SAF"/>
    <property type="match status" value="1"/>
</dbReference>
<feature type="domain" description="SAF" evidence="4">
    <location>
        <begin position="11"/>
        <end position="81"/>
    </location>
</feature>
<keyword evidence="6" id="KW-1185">Reference proteome</keyword>
<dbReference type="InterPro" id="IPR052172">
    <property type="entry name" value="UxaA_altronate/galactarate_dh"/>
</dbReference>
<organism evidence="5 6">
    <name type="scientific">Halioxenophilus aromaticivorans</name>
    <dbReference type="NCBI Taxonomy" id="1306992"/>
    <lineage>
        <taxon>Bacteria</taxon>
        <taxon>Pseudomonadati</taxon>
        <taxon>Pseudomonadota</taxon>
        <taxon>Gammaproteobacteria</taxon>
        <taxon>Alteromonadales</taxon>
        <taxon>Alteromonadaceae</taxon>
        <taxon>Halioxenophilus</taxon>
    </lineage>
</organism>
<dbReference type="Pfam" id="PF20629">
    <property type="entry name" value="GD_AH_C"/>
    <property type="match status" value="1"/>
</dbReference>
<evidence type="ECO:0000313" key="5">
    <source>
        <dbReference type="EMBL" id="GAA4948487.1"/>
    </source>
</evidence>
<evidence type="ECO:0000256" key="2">
    <source>
        <dbReference type="ARBA" id="ARBA00023239"/>
    </source>
</evidence>
<evidence type="ECO:0000259" key="4">
    <source>
        <dbReference type="SMART" id="SM00858"/>
    </source>
</evidence>
<comment type="caution">
    <text evidence="5">The sequence shown here is derived from an EMBL/GenBank/DDBJ whole genome shotgun (WGS) entry which is preliminary data.</text>
</comment>
<dbReference type="PANTHER" id="PTHR30536">
    <property type="entry name" value="ALTRONATE/GALACTARATE DEHYDRATASE"/>
    <property type="match status" value="1"/>
</dbReference>
<dbReference type="Proteomes" id="UP001409585">
    <property type="component" value="Unassembled WGS sequence"/>
</dbReference>
<name>A0AAV3U4V6_9ALTE</name>
<dbReference type="RefSeq" id="WP_345424139.1">
    <property type="nucleotide sequence ID" value="NZ_AP031496.1"/>
</dbReference>
<dbReference type="InterPro" id="IPR007392">
    <property type="entry name" value="GD_AH_second"/>
</dbReference>
<comment type="similarity">
    <text evidence="1">Belongs to the UxaA family.</text>
</comment>
<reference evidence="6" key="1">
    <citation type="journal article" date="2019" name="Int. J. Syst. Evol. Microbiol.">
        <title>The Global Catalogue of Microorganisms (GCM) 10K type strain sequencing project: providing services to taxonomists for standard genome sequencing and annotation.</title>
        <authorList>
            <consortium name="The Broad Institute Genomics Platform"/>
            <consortium name="The Broad Institute Genome Sequencing Center for Infectious Disease"/>
            <person name="Wu L."/>
            <person name="Ma J."/>
        </authorList>
    </citation>
    <scope>NUCLEOTIDE SEQUENCE [LARGE SCALE GENOMIC DNA]</scope>
    <source>
        <strain evidence="6">JCM 19134</strain>
    </source>
</reference>
<feature type="compositionally biased region" description="Polar residues" evidence="3">
    <location>
        <begin position="93"/>
        <end position="106"/>
    </location>
</feature>
<keyword evidence="2" id="KW-0456">Lyase</keyword>
<dbReference type="Gene3D" id="2.30.130.110">
    <property type="match status" value="1"/>
</dbReference>
<evidence type="ECO:0000256" key="3">
    <source>
        <dbReference type="SAM" id="MobiDB-lite"/>
    </source>
</evidence>
<evidence type="ECO:0000313" key="6">
    <source>
        <dbReference type="Proteomes" id="UP001409585"/>
    </source>
</evidence>
<dbReference type="InterPro" id="IPR013974">
    <property type="entry name" value="SAF"/>
</dbReference>
<gene>
    <name evidence="5" type="ORF">GCM10025791_30610</name>
</gene>
<dbReference type="Pfam" id="PF08666">
    <property type="entry name" value="SAF"/>
    <property type="match status" value="1"/>
</dbReference>
<dbReference type="AlphaFoldDB" id="A0AAV3U4V6"/>
<proteinExistence type="inferred from homology"/>
<accession>A0AAV3U4V6</accession>
<dbReference type="InterPro" id="IPR044144">
    <property type="entry name" value="SAF_UxaA/GarD"/>
</dbReference>
<evidence type="ECO:0000256" key="1">
    <source>
        <dbReference type="ARBA" id="ARBA00010986"/>
    </source>
</evidence>
<dbReference type="InterPro" id="IPR048332">
    <property type="entry name" value="GD_AH_C"/>
</dbReference>
<dbReference type="GO" id="GO:0016829">
    <property type="term" value="F:lyase activity"/>
    <property type="evidence" value="ECO:0007669"/>
    <property type="project" value="UniProtKB-KW"/>
</dbReference>
<sequence>MQLTLQLHAADNVAVARTELLPNVLLPELDGLAVADTIPRYHKLATRPIAKNDLIIKYDQVIGIASENIQPGQHVHSHNCFLPADGLPKRPAGQSQTAKTETSTDLPTHFLGYPRADGQVGTRNYIGILTSVNCSATVAKLIEKHFASPGALSAYSNVDGVVAFTHATGCGMAMGEGYDLLNRVYAGFARQPNFASVLMIGLGCEVMQLDQFKDRSRLQEDARFRSLVIQREGGTRNSVAAGIKIVEDMLAAAQAQERVPVAISELKVGLQCGGSDALSGITANPSLGAAMDYLTAAGGTAILSETPEIYGAEHLLLARAKSPQVAQALQDRIDWWLQYTQKNGAELNNNPSPGNKAGGLTTILEKSLGAQAKGGTSALNGVFQYAEPITERGLVVMDSPGYDPVSVTGQIASGANIVCFTTGRGSAFGSKPTPSFKLATNSPLYQAMADDMDFNCGVVFDGEQTVDECGRALLARLVAFASGERSKSELLDYGNYEFLPWHIGAVV</sequence>
<dbReference type="Pfam" id="PF04295">
    <property type="entry name" value="GD_AH_second"/>
    <property type="match status" value="1"/>
</dbReference>